<dbReference type="GeneID" id="15807287"/>
<evidence type="ECO:0000313" key="2">
    <source>
        <dbReference type="EMBL" id="AFZ79713.1"/>
    </source>
</evidence>
<name>L0AWT2_THEEQ</name>
<evidence type="ECO:0000313" key="3">
    <source>
        <dbReference type="Proteomes" id="UP000031512"/>
    </source>
</evidence>
<dbReference type="InterPro" id="IPR007480">
    <property type="entry name" value="DUF529"/>
</dbReference>
<dbReference type="AlphaFoldDB" id="L0AWT2"/>
<proteinExistence type="predicted"/>
<organism evidence="2 3">
    <name type="scientific">Theileria equi strain WA</name>
    <dbReference type="NCBI Taxonomy" id="1537102"/>
    <lineage>
        <taxon>Eukaryota</taxon>
        <taxon>Sar</taxon>
        <taxon>Alveolata</taxon>
        <taxon>Apicomplexa</taxon>
        <taxon>Aconoidasida</taxon>
        <taxon>Piroplasmida</taxon>
        <taxon>Theileriidae</taxon>
        <taxon>Theileria</taxon>
    </lineage>
</organism>
<accession>L0AWT2</accession>
<feature type="signal peptide" evidence="1">
    <location>
        <begin position="1"/>
        <end position="18"/>
    </location>
</feature>
<dbReference type="VEuPathDB" id="PiroplasmaDB:BEWA_025620"/>
<reference evidence="2 3" key="1">
    <citation type="journal article" date="2012" name="BMC Genomics">
        <title>Comparative genomic analysis and phylogenetic position of Theileria equi.</title>
        <authorList>
            <person name="Kappmeyer L.S."/>
            <person name="Thiagarajan M."/>
            <person name="Herndon D.R."/>
            <person name="Ramsay J.D."/>
            <person name="Caler E."/>
            <person name="Djikeng A."/>
            <person name="Gillespie J.J."/>
            <person name="Lau A.O."/>
            <person name="Roalson E.H."/>
            <person name="Silva J.C."/>
            <person name="Silva M.G."/>
            <person name="Suarez C.E."/>
            <person name="Ueti M.W."/>
            <person name="Nene V.M."/>
            <person name="Mealey R.H."/>
            <person name="Knowles D.P."/>
            <person name="Brayton K.A."/>
        </authorList>
    </citation>
    <scope>NUCLEOTIDE SEQUENCE [LARGE SCALE GENOMIC DNA]</scope>
    <source>
        <strain evidence="2 3">WA</strain>
    </source>
</reference>
<evidence type="ECO:0000256" key="1">
    <source>
        <dbReference type="SAM" id="SignalP"/>
    </source>
</evidence>
<keyword evidence="1" id="KW-0732">Signal</keyword>
<protein>
    <submittedName>
        <fullName evidence="2">Signal peptide-containing protein</fullName>
    </submittedName>
</protein>
<dbReference type="RefSeq" id="XP_004829379.1">
    <property type="nucleotide sequence ID" value="XM_004829322.1"/>
</dbReference>
<dbReference type="Proteomes" id="UP000031512">
    <property type="component" value="Chromosome 1"/>
</dbReference>
<dbReference type="OrthoDB" id="360301at2759"/>
<sequence>MRILAVLWLFFLVRLCGAGRRCKVDTSLFNVEEEKEDGVRILKLTAKAGVTAKKVKYDGERVWKDDERSCLSAILYLDGEKPTLAVLVTRNAKYKLKRVYRYHNGKKWKRSRKSKHKRKLKKLKKKLTALKGKCKPADKPVEPQTFLAVAPPPFKTTPITLDLASPDQSTFEIGKSLIYGVSYRGFIPKDAFYIFSVMDAGVEVWTAGTGETSGLVNSYTKGDSSLITIGVDKGDDLEHKHFEKLDGKWREVTLGDFLNKLKEMNKSGSSPNPFTTSPFSQ</sequence>
<dbReference type="KEGG" id="beq:BEWA_025620"/>
<gene>
    <name evidence="2" type="ORF">BEWA_025620</name>
</gene>
<dbReference type="EMBL" id="CP001669">
    <property type="protein sequence ID" value="AFZ79713.1"/>
    <property type="molecule type" value="Genomic_DNA"/>
</dbReference>
<feature type="chain" id="PRO_5003939292" evidence="1">
    <location>
        <begin position="19"/>
        <end position="281"/>
    </location>
</feature>
<keyword evidence="3" id="KW-1185">Reference proteome</keyword>
<dbReference type="Pfam" id="PF04385">
    <property type="entry name" value="FAINT"/>
    <property type="match status" value="2"/>
</dbReference>